<keyword evidence="3" id="KW-1185">Reference proteome</keyword>
<name>A0AAD7TCS3_9TELE</name>
<feature type="region of interest" description="Disordered" evidence="1">
    <location>
        <begin position="54"/>
        <end position="79"/>
    </location>
</feature>
<reference evidence="2" key="1">
    <citation type="journal article" date="2023" name="Science">
        <title>Genome structures resolve the early diversification of teleost fishes.</title>
        <authorList>
            <person name="Parey E."/>
            <person name="Louis A."/>
            <person name="Montfort J."/>
            <person name="Bouchez O."/>
            <person name="Roques C."/>
            <person name="Iampietro C."/>
            <person name="Lluch J."/>
            <person name="Castinel A."/>
            <person name="Donnadieu C."/>
            <person name="Desvignes T."/>
            <person name="Floi Bucao C."/>
            <person name="Jouanno E."/>
            <person name="Wen M."/>
            <person name="Mejri S."/>
            <person name="Dirks R."/>
            <person name="Jansen H."/>
            <person name="Henkel C."/>
            <person name="Chen W.J."/>
            <person name="Zahm M."/>
            <person name="Cabau C."/>
            <person name="Klopp C."/>
            <person name="Thompson A.W."/>
            <person name="Robinson-Rechavi M."/>
            <person name="Braasch I."/>
            <person name="Lecointre G."/>
            <person name="Bobe J."/>
            <person name="Postlethwait J.H."/>
            <person name="Berthelot C."/>
            <person name="Roest Crollius H."/>
            <person name="Guiguen Y."/>
        </authorList>
    </citation>
    <scope>NUCLEOTIDE SEQUENCE</scope>
    <source>
        <strain evidence="2">NC1722</strain>
    </source>
</reference>
<evidence type="ECO:0000313" key="2">
    <source>
        <dbReference type="EMBL" id="KAJ8418267.1"/>
    </source>
</evidence>
<feature type="compositionally biased region" description="Polar residues" evidence="1">
    <location>
        <begin position="54"/>
        <end position="64"/>
    </location>
</feature>
<feature type="compositionally biased region" description="Polar residues" evidence="1">
    <location>
        <begin position="70"/>
        <end position="79"/>
    </location>
</feature>
<proteinExistence type="predicted"/>
<accession>A0AAD7TCS3</accession>
<organism evidence="2 3">
    <name type="scientific">Aldrovandia affinis</name>
    <dbReference type="NCBI Taxonomy" id="143900"/>
    <lineage>
        <taxon>Eukaryota</taxon>
        <taxon>Metazoa</taxon>
        <taxon>Chordata</taxon>
        <taxon>Craniata</taxon>
        <taxon>Vertebrata</taxon>
        <taxon>Euteleostomi</taxon>
        <taxon>Actinopterygii</taxon>
        <taxon>Neopterygii</taxon>
        <taxon>Teleostei</taxon>
        <taxon>Notacanthiformes</taxon>
        <taxon>Halosauridae</taxon>
        <taxon>Aldrovandia</taxon>
    </lineage>
</organism>
<sequence>MDGSENDLNDGILLFASLRRKALNNKDMFESGGSSSSSKLAWVVTSRNNDCASSAETQLHSSDSLLPYSTPGTAEGQIT</sequence>
<dbReference type="AlphaFoldDB" id="A0AAD7TCS3"/>
<gene>
    <name evidence="2" type="ORF">AAFF_G00139760</name>
</gene>
<comment type="caution">
    <text evidence="2">The sequence shown here is derived from an EMBL/GenBank/DDBJ whole genome shotgun (WGS) entry which is preliminary data.</text>
</comment>
<protein>
    <submittedName>
        <fullName evidence="2">Uncharacterized protein</fullName>
    </submittedName>
</protein>
<dbReference type="EMBL" id="JAINUG010000002">
    <property type="protein sequence ID" value="KAJ8418267.1"/>
    <property type="molecule type" value="Genomic_DNA"/>
</dbReference>
<dbReference type="Proteomes" id="UP001221898">
    <property type="component" value="Unassembled WGS sequence"/>
</dbReference>
<evidence type="ECO:0000256" key="1">
    <source>
        <dbReference type="SAM" id="MobiDB-lite"/>
    </source>
</evidence>
<evidence type="ECO:0000313" key="3">
    <source>
        <dbReference type="Proteomes" id="UP001221898"/>
    </source>
</evidence>